<name>A0A4D7JXN2_9BACT</name>
<protein>
    <recommendedName>
        <fullName evidence="4 5">Kynureninase</fullName>
        <ecNumber evidence="4 5">3.7.1.3</ecNumber>
    </recommendedName>
    <alternativeName>
        <fullName evidence="4">L-kynurenine hydrolase</fullName>
    </alternativeName>
</protein>
<dbReference type="PANTHER" id="PTHR14084:SF0">
    <property type="entry name" value="KYNURENINASE"/>
    <property type="match status" value="1"/>
</dbReference>
<gene>
    <name evidence="4 7" type="primary">kynU</name>
    <name evidence="7" type="ORF">DCC35_20425</name>
</gene>
<feature type="binding site" evidence="4">
    <location>
        <position position="274"/>
    </location>
    <ligand>
        <name>pyridoxal 5'-phosphate</name>
        <dbReference type="ChEBI" id="CHEBI:597326"/>
    </ligand>
</feature>
<dbReference type="GO" id="GO:0005737">
    <property type="term" value="C:cytoplasm"/>
    <property type="evidence" value="ECO:0007669"/>
    <property type="project" value="UniProtKB-UniRule"/>
</dbReference>
<feature type="binding site" evidence="4">
    <location>
        <position position="302"/>
    </location>
    <ligand>
        <name>pyridoxal 5'-phosphate</name>
        <dbReference type="ChEBI" id="CHEBI:597326"/>
    </ligand>
</feature>
<comment type="similarity">
    <text evidence="4 6">Belongs to the kynureninase family.</text>
</comment>
<evidence type="ECO:0000256" key="6">
    <source>
        <dbReference type="PIRNR" id="PIRNR038800"/>
    </source>
</evidence>
<evidence type="ECO:0000256" key="4">
    <source>
        <dbReference type="HAMAP-Rule" id="MF_01970"/>
    </source>
</evidence>
<comment type="catalytic activity">
    <reaction evidence="4 6">
        <text>L-kynurenine + H2O = anthranilate + L-alanine + H(+)</text>
        <dbReference type="Rhea" id="RHEA:16813"/>
        <dbReference type="ChEBI" id="CHEBI:15377"/>
        <dbReference type="ChEBI" id="CHEBI:15378"/>
        <dbReference type="ChEBI" id="CHEBI:16567"/>
        <dbReference type="ChEBI" id="CHEBI:57959"/>
        <dbReference type="ChEBI" id="CHEBI:57972"/>
        <dbReference type="EC" id="3.7.1.3"/>
    </reaction>
</comment>
<feature type="binding site" evidence="4">
    <location>
        <position position="221"/>
    </location>
    <ligand>
        <name>pyridoxal 5'-phosphate</name>
        <dbReference type="ChEBI" id="CHEBI:597326"/>
    </ligand>
</feature>
<dbReference type="UniPathway" id="UPA00334">
    <property type="reaction ID" value="UER00455"/>
</dbReference>
<feature type="binding site" evidence="4">
    <location>
        <position position="105"/>
    </location>
    <ligand>
        <name>pyridoxal 5'-phosphate</name>
        <dbReference type="ChEBI" id="CHEBI:597326"/>
    </ligand>
</feature>
<feature type="binding site" evidence="4">
    <location>
        <begin position="133"/>
        <end position="136"/>
    </location>
    <ligand>
        <name>pyridoxal 5'-phosphate</name>
        <dbReference type="ChEBI" id="CHEBI:597326"/>
    </ligand>
</feature>
<feature type="binding site" evidence="4">
    <location>
        <position position="106"/>
    </location>
    <ligand>
        <name>pyridoxal 5'-phosphate</name>
        <dbReference type="ChEBI" id="CHEBI:597326"/>
    </ligand>
</feature>
<dbReference type="EMBL" id="CP028923">
    <property type="protein sequence ID" value="QCK16926.1"/>
    <property type="molecule type" value="Genomic_DNA"/>
</dbReference>
<dbReference type="GO" id="GO:0043420">
    <property type="term" value="P:anthranilate metabolic process"/>
    <property type="evidence" value="ECO:0007669"/>
    <property type="project" value="TreeGrafter"/>
</dbReference>
<dbReference type="GO" id="GO:0030170">
    <property type="term" value="F:pyridoxal phosphate binding"/>
    <property type="evidence" value="ECO:0007669"/>
    <property type="project" value="UniProtKB-UniRule"/>
</dbReference>
<dbReference type="FunFam" id="3.40.640.10:FF:000031">
    <property type="entry name" value="Kynureninase"/>
    <property type="match status" value="1"/>
</dbReference>
<comment type="catalytic activity">
    <reaction evidence="6">
        <text>3-hydroxy-L-kynurenine + H2O = 3-hydroxyanthranilate + L-alanine + H(+)</text>
        <dbReference type="Rhea" id="RHEA:25143"/>
        <dbReference type="ChEBI" id="CHEBI:15377"/>
        <dbReference type="ChEBI" id="CHEBI:15378"/>
        <dbReference type="ChEBI" id="CHEBI:36559"/>
        <dbReference type="ChEBI" id="CHEBI:57972"/>
        <dbReference type="ChEBI" id="CHEBI:58125"/>
        <dbReference type="EC" id="3.7.1.3"/>
    </reaction>
</comment>
<keyword evidence="3 4" id="KW-0663">Pyridoxal phosphate</keyword>
<dbReference type="GO" id="GO:0030429">
    <property type="term" value="F:kynureninase activity"/>
    <property type="evidence" value="ECO:0007669"/>
    <property type="project" value="UniProtKB-UniRule"/>
</dbReference>
<dbReference type="Gene3D" id="3.90.1150.10">
    <property type="entry name" value="Aspartate Aminotransferase, domain 1"/>
    <property type="match status" value="1"/>
</dbReference>
<dbReference type="EC" id="3.7.1.3" evidence="4 5"/>
<evidence type="ECO:0000256" key="3">
    <source>
        <dbReference type="ARBA" id="ARBA00022898"/>
    </source>
</evidence>
<evidence type="ECO:0000313" key="7">
    <source>
        <dbReference type="EMBL" id="QCK16926.1"/>
    </source>
</evidence>
<dbReference type="InterPro" id="IPR015422">
    <property type="entry name" value="PyrdxlP-dep_Trfase_small"/>
</dbReference>
<dbReference type="OrthoDB" id="9812626at2"/>
<dbReference type="GO" id="GO:0097053">
    <property type="term" value="P:L-kynurenine catabolic process"/>
    <property type="evidence" value="ECO:0007669"/>
    <property type="project" value="UniProtKB-UniRule"/>
</dbReference>
<dbReference type="Pfam" id="PF22580">
    <property type="entry name" value="KYNU_C"/>
    <property type="match status" value="1"/>
</dbReference>
<dbReference type="HAMAP" id="MF_01970">
    <property type="entry name" value="Kynureninase"/>
    <property type="match status" value="1"/>
</dbReference>
<feature type="binding site" evidence="4">
    <location>
        <position position="243"/>
    </location>
    <ligand>
        <name>pyridoxal 5'-phosphate</name>
        <dbReference type="ChEBI" id="CHEBI:597326"/>
    </ligand>
</feature>
<sequence length="426" mass="48698">MNYEATLEFAHKMDREDALSRFRDEYHIPKVNGQPSIYFCGNSLGLQPKRTQEYLEHEMKQWREMGVEGHFEGDTPWYESHARSKPALSKILGAKEHEIVAMNNLTTNLHLMMVSFYKPEGKRTKIIMEGGAFPSDMYAVESQVKFHGLNPENHVIEVSPREGEYLIRHEDIIEQIEKHGDEIAMVLFPGIQYYTGQVFDMKSITEAGHKAGAKVGFDLAHAAGNIIMKLHDWDVDCATWCSYKYMNSGPGNVSGLYVHERYADDNELPRFAGWWGHDQDERFQMLKGFKPMHGADGWQLANQNVLALAAHQAALSLFEEAGIKNLREKSVKLTGYLEFMLNGLNDSVDEPIVEIITSSKPEERGCQLSLFVHKGGKELFKKLQEGGLIADWREPNVIRLAPTPMYNSFEDVYRLVTLMEKVFKQF</sequence>
<evidence type="ECO:0000256" key="2">
    <source>
        <dbReference type="ARBA" id="ARBA00022801"/>
    </source>
</evidence>
<dbReference type="GO" id="GO:0009435">
    <property type="term" value="P:NAD+ biosynthetic process"/>
    <property type="evidence" value="ECO:0007669"/>
    <property type="project" value="UniProtKB-UniRule"/>
</dbReference>
<dbReference type="GO" id="GO:0019805">
    <property type="term" value="P:quinolinate biosynthetic process"/>
    <property type="evidence" value="ECO:0007669"/>
    <property type="project" value="UniProtKB-UniRule"/>
</dbReference>
<dbReference type="Gene3D" id="3.40.640.10">
    <property type="entry name" value="Type I PLP-dependent aspartate aminotransferase-like (Major domain)"/>
    <property type="match status" value="1"/>
</dbReference>
<dbReference type="RefSeq" id="WP_137092519.1">
    <property type="nucleotide sequence ID" value="NZ_CP028923.1"/>
</dbReference>
<feature type="modified residue" description="N6-(pyridoxal phosphate)lysine" evidence="4">
    <location>
        <position position="244"/>
    </location>
</feature>
<feature type="binding site" evidence="4">
    <location>
        <position position="218"/>
    </location>
    <ligand>
        <name>pyridoxal 5'-phosphate</name>
        <dbReference type="ChEBI" id="CHEBI:597326"/>
    </ligand>
</feature>
<dbReference type="NCBIfam" id="TIGR01814">
    <property type="entry name" value="kynureninase"/>
    <property type="match status" value="1"/>
</dbReference>
<dbReference type="AlphaFoldDB" id="A0A4D7JXN2"/>
<proteinExistence type="inferred from homology"/>
<comment type="pathway">
    <text evidence="4 6">Cofactor biosynthesis; NAD(+) biosynthesis; quinolinate from L-kynurenine: step 2/3.</text>
</comment>
<comment type="pathway">
    <text evidence="4 6">Amino-acid degradation; L-kynurenine degradation; L-alanine and anthranilate from L-kynurenine: step 1/1.</text>
</comment>
<evidence type="ECO:0000256" key="5">
    <source>
        <dbReference type="NCBIfam" id="TIGR01814"/>
    </source>
</evidence>
<dbReference type="Proteomes" id="UP000298616">
    <property type="component" value="Chromosome"/>
</dbReference>
<dbReference type="InterPro" id="IPR015424">
    <property type="entry name" value="PyrdxlP-dep_Trfase"/>
</dbReference>
<dbReference type="InterPro" id="IPR015421">
    <property type="entry name" value="PyrdxlP-dep_Trfase_major"/>
</dbReference>
<keyword evidence="2 4" id="KW-0378">Hydrolase</keyword>
<evidence type="ECO:0000256" key="1">
    <source>
        <dbReference type="ARBA" id="ARBA00022642"/>
    </source>
</evidence>
<keyword evidence="8" id="KW-1185">Reference proteome</keyword>
<dbReference type="PIRSF" id="PIRSF038800">
    <property type="entry name" value="KYNU"/>
    <property type="match status" value="1"/>
</dbReference>
<comment type="function">
    <text evidence="4 6">Catalyzes the cleavage of L-kynurenine (L-Kyn) and L-3-hydroxykynurenine (L-3OHKyn) into anthranilic acid (AA) and 3-hydroxyanthranilic acid (3-OHAA), respectively.</text>
</comment>
<accession>A0A4D7JXN2</accession>
<evidence type="ECO:0000313" key="8">
    <source>
        <dbReference type="Proteomes" id="UP000298616"/>
    </source>
</evidence>
<comment type="subunit">
    <text evidence="4 6">Homodimer.</text>
</comment>
<dbReference type="UniPathway" id="UPA00253">
    <property type="reaction ID" value="UER00329"/>
</dbReference>
<dbReference type="PANTHER" id="PTHR14084">
    <property type="entry name" value="KYNURENINASE"/>
    <property type="match status" value="1"/>
</dbReference>
<organism evidence="7 8">
    <name type="scientific">Mangrovivirga cuniculi</name>
    <dbReference type="NCBI Taxonomy" id="2715131"/>
    <lineage>
        <taxon>Bacteria</taxon>
        <taxon>Pseudomonadati</taxon>
        <taxon>Bacteroidota</taxon>
        <taxon>Cytophagia</taxon>
        <taxon>Cytophagales</taxon>
        <taxon>Mangrovivirgaceae</taxon>
        <taxon>Mangrovivirga</taxon>
    </lineage>
</organism>
<dbReference type="GO" id="GO:0019441">
    <property type="term" value="P:L-tryptophan catabolic process to kynurenine"/>
    <property type="evidence" value="ECO:0007669"/>
    <property type="project" value="TreeGrafter"/>
</dbReference>
<dbReference type="SUPFAM" id="SSF53383">
    <property type="entry name" value="PLP-dependent transferases"/>
    <property type="match status" value="1"/>
</dbReference>
<dbReference type="KEGG" id="fpf:DCC35_20425"/>
<comment type="cofactor">
    <cofactor evidence="4 6">
        <name>pyridoxal 5'-phosphate</name>
        <dbReference type="ChEBI" id="CHEBI:597326"/>
    </cofactor>
</comment>
<keyword evidence="1 4" id="KW-0662">Pyridine nucleotide biosynthesis</keyword>
<dbReference type="InterPro" id="IPR010111">
    <property type="entry name" value="Kynureninase"/>
</dbReference>
<comment type="caution">
    <text evidence="4">Lacks conserved residue(s) required for the propagation of feature annotation.</text>
</comment>
<reference evidence="7 8" key="1">
    <citation type="submission" date="2018-04" db="EMBL/GenBank/DDBJ databases">
        <title>Complete genome uncultured novel isolate.</title>
        <authorList>
            <person name="Merlino G."/>
        </authorList>
    </citation>
    <scope>NUCLEOTIDE SEQUENCE [LARGE SCALE GENOMIC DNA]</scope>
    <source>
        <strain evidence="8">R1DC9</strain>
    </source>
</reference>